<evidence type="ECO:0000313" key="3">
    <source>
        <dbReference type="Proteomes" id="UP001141552"/>
    </source>
</evidence>
<dbReference type="PANTHER" id="PTHR47481">
    <property type="match status" value="1"/>
</dbReference>
<gene>
    <name evidence="2" type="ORF">Tsubulata_015371</name>
</gene>
<protein>
    <recommendedName>
        <fullName evidence="4">Retrotransposon Copia-like N-terminal domain-containing protein</fullName>
    </recommendedName>
</protein>
<proteinExistence type="predicted"/>
<comment type="caution">
    <text evidence="2">The sequence shown here is derived from an EMBL/GenBank/DDBJ whole genome shotgun (WGS) entry which is preliminary data.</text>
</comment>
<dbReference type="OrthoDB" id="851583at2759"/>
<sequence length="243" mass="26448">MSTESSLSSSSTSSSPSSSSSLIPLFSVSSSSSIPDIQRLVSVKLDLTNYLLWKSIFLGALRAYAVEHHVTGVASPPSTTLSDGNPNPLFAHWWQQDNMVLTWIYSTVSLDVLRQVYDSKTKSLCDSLHAIGHEPSDFDFVLQVLNGLPEDYDSVVNPLLAQRPLASFEEIRSDLLSFESRIARRKSSVPSSDIALAATVHRGGYRGCGRGWSPPSGHPSFNSSFGRGQTLESISLPWEVGDN</sequence>
<keyword evidence="3" id="KW-1185">Reference proteome</keyword>
<feature type="region of interest" description="Disordered" evidence="1">
    <location>
        <begin position="1"/>
        <end position="21"/>
    </location>
</feature>
<dbReference type="Proteomes" id="UP001141552">
    <property type="component" value="Unassembled WGS sequence"/>
</dbReference>
<dbReference type="AlphaFoldDB" id="A0A9Q0GD66"/>
<organism evidence="2 3">
    <name type="scientific">Turnera subulata</name>
    <dbReference type="NCBI Taxonomy" id="218843"/>
    <lineage>
        <taxon>Eukaryota</taxon>
        <taxon>Viridiplantae</taxon>
        <taxon>Streptophyta</taxon>
        <taxon>Embryophyta</taxon>
        <taxon>Tracheophyta</taxon>
        <taxon>Spermatophyta</taxon>
        <taxon>Magnoliopsida</taxon>
        <taxon>eudicotyledons</taxon>
        <taxon>Gunneridae</taxon>
        <taxon>Pentapetalae</taxon>
        <taxon>rosids</taxon>
        <taxon>fabids</taxon>
        <taxon>Malpighiales</taxon>
        <taxon>Passifloraceae</taxon>
        <taxon>Turnera</taxon>
    </lineage>
</organism>
<reference evidence="2" key="1">
    <citation type="submission" date="2022-02" db="EMBL/GenBank/DDBJ databases">
        <authorList>
            <person name="Henning P.M."/>
            <person name="McCubbin A.G."/>
            <person name="Shore J.S."/>
        </authorList>
    </citation>
    <scope>NUCLEOTIDE SEQUENCE</scope>
    <source>
        <strain evidence="2">F60SS</strain>
        <tissue evidence="2">Leaves</tissue>
    </source>
</reference>
<name>A0A9Q0GD66_9ROSI</name>
<evidence type="ECO:0008006" key="4">
    <source>
        <dbReference type="Google" id="ProtNLM"/>
    </source>
</evidence>
<evidence type="ECO:0000256" key="1">
    <source>
        <dbReference type="SAM" id="MobiDB-lite"/>
    </source>
</evidence>
<dbReference type="PANTHER" id="PTHR47481:SF31">
    <property type="entry name" value="OS01G0873500 PROTEIN"/>
    <property type="match status" value="1"/>
</dbReference>
<reference evidence="2" key="2">
    <citation type="journal article" date="2023" name="Plants (Basel)">
        <title>Annotation of the Turnera subulata (Passifloraceae) Draft Genome Reveals the S-Locus Evolved after the Divergence of Turneroideae from Passifloroideae in a Stepwise Manner.</title>
        <authorList>
            <person name="Henning P.M."/>
            <person name="Roalson E.H."/>
            <person name="Mir W."/>
            <person name="McCubbin A.G."/>
            <person name="Shore J.S."/>
        </authorList>
    </citation>
    <scope>NUCLEOTIDE SEQUENCE</scope>
    <source>
        <strain evidence="2">F60SS</strain>
    </source>
</reference>
<evidence type="ECO:0000313" key="2">
    <source>
        <dbReference type="EMBL" id="KAJ4847556.1"/>
    </source>
</evidence>
<dbReference type="EMBL" id="JAKUCV010001126">
    <property type="protein sequence ID" value="KAJ4847556.1"/>
    <property type="molecule type" value="Genomic_DNA"/>
</dbReference>
<accession>A0A9Q0GD66</accession>